<dbReference type="GO" id="GO:0045302">
    <property type="term" value="F:choloylglycine hydrolase activity"/>
    <property type="evidence" value="ECO:0007669"/>
    <property type="project" value="UniProtKB-EC"/>
</dbReference>
<dbReference type="PANTHER" id="PTHR34180:SF1">
    <property type="entry name" value="BETA-ALANYL-DOPAMINE_CARCININE HYDROLASE"/>
    <property type="match status" value="1"/>
</dbReference>
<proteinExistence type="predicted"/>
<dbReference type="EMBL" id="CADCTK010000063">
    <property type="protein sequence ID" value="CAA9215132.1"/>
    <property type="molecule type" value="Genomic_DNA"/>
</dbReference>
<dbReference type="NCBIfam" id="NF040521">
    <property type="entry name" value="C45_proenzyme"/>
    <property type="match status" value="1"/>
</dbReference>
<evidence type="ECO:0000313" key="2">
    <source>
        <dbReference type="EMBL" id="CAA9215132.1"/>
    </source>
</evidence>
<dbReference type="Gene3D" id="3.60.60.10">
    <property type="entry name" value="Penicillin V Acylase, Chain A"/>
    <property type="match status" value="1"/>
</dbReference>
<dbReference type="AlphaFoldDB" id="A0A6J4H8C9"/>
<dbReference type="InterPro" id="IPR029055">
    <property type="entry name" value="Ntn_hydrolases_N"/>
</dbReference>
<organism evidence="2">
    <name type="scientific">uncultured Chloroflexia bacterium</name>
    <dbReference type="NCBI Taxonomy" id="1672391"/>
    <lineage>
        <taxon>Bacteria</taxon>
        <taxon>Bacillati</taxon>
        <taxon>Chloroflexota</taxon>
        <taxon>Chloroflexia</taxon>
        <taxon>environmental samples</taxon>
    </lineage>
</organism>
<feature type="domain" description="Peptidase C45 hydrolase" evidence="1">
    <location>
        <begin position="118"/>
        <end position="338"/>
    </location>
</feature>
<protein>
    <submittedName>
        <fullName evidence="2">Choloylglycine hydrolase</fullName>
        <ecNumber evidence="2">3.5.1.24</ecNumber>
    </submittedName>
</protein>
<dbReference type="InterPro" id="IPR047794">
    <property type="entry name" value="C45_proenzyme-like"/>
</dbReference>
<reference evidence="2" key="1">
    <citation type="submission" date="2020-02" db="EMBL/GenBank/DDBJ databases">
        <authorList>
            <person name="Meier V. D."/>
        </authorList>
    </citation>
    <scope>NUCLEOTIDE SEQUENCE</scope>
    <source>
        <strain evidence="2">AVDCRST_MAG26</strain>
    </source>
</reference>
<sequence>MPDYLRAQCRIRTIIDVHNLDLPSERDADYRIVELRGSPASIGRIHASSLIPVPAPFRRWPWENNLEFLRGCGAIVRDVAPWLWQELAAFAEMASLPAEQGLFVRAGALRHGCSAVAWRAPNGHVLVGRTYDFYTRMRTRHLLITEPEQRLQHLGMNGGLVGGRYDGVNQHGLFVGLHKVMADQPGSTEPGVPYHLIPRIALESCRSASEAAGLIERLPHLAPFNYTLADASGALIALECYPGRPVYRRENDRVLAVTNHFTQPALAQYQGKRPVDGSYRRKASLERIGGQGDPWEITTQAVSDHHSGVCCHREFGATLWAGVFDLTARRAAYSFGAPCRNGLQTFTFPGDPSRWQLTRI</sequence>
<dbReference type="Pfam" id="PF03417">
    <property type="entry name" value="AAT"/>
    <property type="match status" value="1"/>
</dbReference>
<gene>
    <name evidence="2" type="ORF">AVDCRST_MAG26-276</name>
</gene>
<dbReference type="InterPro" id="IPR047801">
    <property type="entry name" value="Peptidase_C45"/>
</dbReference>
<dbReference type="EC" id="3.5.1.24" evidence="2"/>
<dbReference type="InterPro" id="IPR005079">
    <property type="entry name" value="Peptidase_C45_hydrolase"/>
</dbReference>
<keyword evidence="2" id="KW-0378">Hydrolase</keyword>
<evidence type="ECO:0000259" key="1">
    <source>
        <dbReference type="Pfam" id="PF03417"/>
    </source>
</evidence>
<accession>A0A6J4H8C9</accession>
<dbReference type="SUPFAM" id="SSF56235">
    <property type="entry name" value="N-terminal nucleophile aminohydrolases (Ntn hydrolases)"/>
    <property type="match status" value="1"/>
</dbReference>
<dbReference type="CDD" id="cd01935">
    <property type="entry name" value="Ntn_CGH_like"/>
    <property type="match status" value="1"/>
</dbReference>
<dbReference type="PANTHER" id="PTHR34180">
    <property type="entry name" value="PEPTIDASE C45"/>
    <property type="match status" value="1"/>
</dbReference>
<name>A0A6J4H8C9_9CHLR</name>